<dbReference type="EMBL" id="VUMH01000005">
    <property type="protein sequence ID" value="MSS27643.1"/>
    <property type="molecule type" value="Genomic_DNA"/>
</dbReference>
<dbReference type="InterPro" id="IPR002509">
    <property type="entry name" value="NODB_dom"/>
</dbReference>
<feature type="region of interest" description="Disordered" evidence="1">
    <location>
        <begin position="57"/>
        <end position="83"/>
    </location>
</feature>
<evidence type="ECO:0000256" key="2">
    <source>
        <dbReference type="SAM" id="SignalP"/>
    </source>
</evidence>
<proteinExistence type="predicted"/>
<dbReference type="InterPro" id="IPR011330">
    <property type="entry name" value="Glyco_hydro/deAcase_b/a-brl"/>
</dbReference>
<feature type="signal peptide" evidence="2">
    <location>
        <begin position="1"/>
        <end position="26"/>
    </location>
</feature>
<feature type="domain" description="NodB homology" evidence="3">
    <location>
        <begin position="96"/>
        <end position="297"/>
    </location>
</feature>
<accession>A0A6L5XK84</accession>
<dbReference type="Proteomes" id="UP000477488">
    <property type="component" value="Unassembled WGS sequence"/>
</dbReference>
<dbReference type="PROSITE" id="PS51677">
    <property type="entry name" value="NODB"/>
    <property type="match status" value="1"/>
</dbReference>
<keyword evidence="5" id="KW-1185">Reference proteome</keyword>
<dbReference type="GO" id="GO:0016810">
    <property type="term" value="F:hydrolase activity, acting on carbon-nitrogen (but not peptide) bonds"/>
    <property type="evidence" value="ECO:0007669"/>
    <property type="project" value="InterPro"/>
</dbReference>
<dbReference type="InterPro" id="IPR050248">
    <property type="entry name" value="Polysacc_deacetylase_ArnD"/>
</dbReference>
<evidence type="ECO:0000256" key="1">
    <source>
        <dbReference type="SAM" id="MobiDB-lite"/>
    </source>
</evidence>
<sequence>MLVSAGTRLFCFVLCLAVTCCPPSSSAWSQPGSRTVAATTEQDEERAWQARPEDLRRALPNNSAPPQRRVPFTQLPPLTSQEEGTIRRVRLPGDLKAVALTFDLCELATVTTGYDADVINFLRREHIPATLFMGGKWMRTHAERAKQLMAEPGFEIGNHAWSHGNFGIMDQQSMRDQALWTQTEYETLREDILRRAEAAGMPAPNMPPVPELFRLPYGRCSDQALTLLARLGLRVIQWDVVAETMADNSRPELAVDVARRVRPGSILLFHANRVPTGTASLLKGVVRELRRKGYHFVTAGTLLALGEPLSTRDGYFNKPGDNKALDARFGVDGTGRRASMHRKMD</sequence>
<reference evidence="4 5" key="1">
    <citation type="submission" date="2019-09" db="EMBL/GenBank/DDBJ databases">
        <title>In-depth cultivation of the pig gut microbiome towards novel bacterial diversity and tailored functional studies.</title>
        <authorList>
            <person name="Wylensek D."/>
            <person name="Hitch T.C.A."/>
            <person name="Clavel T."/>
        </authorList>
    </citation>
    <scope>NUCLEOTIDE SEQUENCE [LARGE SCALE GENOMIC DNA]</scope>
    <source>
        <strain evidence="4 5">PG-178-WT-4</strain>
    </source>
</reference>
<gene>
    <name evidence="4" type="ORF">FYJ44_06170</name>
</gene>
<name>A0A6L5XK84_9BACT</name>
<dbReference type="SUPFAM" id="SSF88713">
    <property type="entry name" value="Glycoside hydrolase/deacetylase"/>
    <property type="match status" value="1"/>
</dbReference>
<dbReference type="GO" id="GO:0005975">
    <property type="term" value="P:carbohydrate metabolic process"/>
    <property type="evidence" value="ECO:0007669"/>
    <property type="project" value="InterPro"/>
</dbReference>
<dbReference type="PANTHER" id="PTHR10587:SF134">
    <property type="entry name" value="SECRETED PROTEIN"/>
    <property type="match status" value="1"/>
</dbReference>
<keyword evidence="2" id="KW-0732">Signal</keyword>
<dbReference type="Pfam" id="PF01522">
    <property type="entry name" value="Polysacc_deac_1"/>
    <property type="match status" value="1"/>
</dbReference>
<organism evidence="4 5">
    <name type="scientific">Desulfovibrio porci</name>
    <dbReference type="NCBI Taxonomy" id="2605782"/>
    <lineage>
        <taxon>Bacteria</taxon>
        <taxon>Pseudomonadati</taxon>
        <taxon>Thermodesulfobacteriota</taxon>
        <taxon>Desulfovibrionia</taxon>
        <taxon>Desulfovibrionales</taxon>
        <taxon>Desulfovibrionaceae</taxon>
        <taxon>Desulfovibrio</taxon>
    </lineage>
</organism>
<dbReference type="AlphaFoldDB" id="A0A6L5XK84"/>
<dbReference type="Gene3D" id="3.20.20.370">
    <property type="entry name" value="Glycoside hydrolase/deacetylase"/>
    <property type="match status" value="1"/>
</dbReference>
<evidence type="ECO:0000313" key="5">
    <source>
        <dbReference type="Proteomes" id="UP000477488"/>
    </source>
</evidence>
<evidence type="ECO:0000259" key="3">
    <source>
        <dbReference type="PROSITE" id="PS51677"/>
    </source>
</evidence>
<protein>
    <submittedName>
        <fullName evidence="4">Polysaccharide deacetylase family protein</fullName>
    </submittedName>
</protein>
<dbReference type="PANTHER" id="PTHR10587">
    <property type="entry name" value="GLYCOSYL TRANSFERASE-RELATED"/>
    <property type="match status" value="1"/>
</dbReference>
<feature type="chain" id="PRO_5027047922" evidence="2">
    <location>
        <begin position="27"/>
        <end position="345"/>
    </location>
</feature>
<comment type="caution">
    <text evidence="4">The sequence shown here is derived from an EMBL/GenBank/DDBJ whole genome shotgun (WGS) entry which is preliminary data.</text>
</comment>
<evidence type="ECO:0000313" key="4">
    <source>
        <dbReference type="EMBL" id="MSS27643.1"/>
    </source>
</evidence>